<sequence>MSKSGQREIHRMLTTLTSMVPQPFLKSEKCLISNLLRKLFSAERVSSYAETG</sequence>
<proteinExistence type="predicted"/>
<dbReference type="AlphaFoldDB" id="A0A7J9B4G7"/>
<protein>
    <submittedName>
        <fullName evidence="1">Uncharacterized protein</fullName>
    </submittedName>
</protein>
<keyword evidence="2" id="KW-1185">Reference proteome</keyword>
<comment type="caution">
    <text evidence="1">The sequence shown here is derived from an EMBL/GenBank/DDBJ whole genome shotgun (WGS) entry which is preliminary data.</text>
</comment>
<evidence type="ECO:0000313" key="2">
    <source>
        <dbReference type="Proteomes" id="UP000593574"/>
    </source>
</evidence>
<evidence type="ECO:0000313" key="1">
    <source>
        <dbReference type="EMBL" id="MBA0730579.1"/>
    </source>
</evidence>
<name>A0A7J9B4G7_9ROSI</name>
<dbReference type="Proteomes" id="UP000593574">
    <property type="component" value="Unassembled WGS sequence"/>
</dbReference>
<dbReference type="EMBL" id="JABEZV010446041">
    <property type="protein sequence ID" value="MBA0730579.1"/>
    <property type="molecule type" value="Genomic_DNA"/>
</dbReference>
<gene>
    <name evidence="1" type="ORF">Golax_025385</name>
</gene>
<accession>A0A7J9B4G7</accession>
<organism evidence="1 2">
    <name type="scientific">Gossypium laxum</name>
    <dbReference type="NCBI Taxonomy" id="34288"/>
    <lineage>
        <taxon>Eukaryota</taxon>
        <taxon>Viridiplantae</taxon>
        <taxon>Streptophyta</taxon>
        <taxon>Embryophyta</taxon>
        <taxon>Tracheophyta</taxon>
        <taxon>Spermatophyta</taxon>
        <taxon>Magnoliopsida</taxon>
        <taxon>eudicotyledons</taxon>
        <taxon>Gunneridae</taxon>
        <taxon>Pentapetalae</taxon>
        <taxon>rosids</taxon>
        <taxon>malvids</taxon>
        <taxon>Malvales</taxon>
        <taxon>Malvaceae</taxon>
        <taxon>Malvoideae</taxon>
        <taxon>Gossypium</taxon>
    </lineage>
</organism>
<reference evidence="1 2" key="1">
    <citation type="journal article" date="2019" name="Genome Biol. Evol.">
        <title>Insights into the evolution of the New World diploid cottons (Gossypium, subgenus Houzingenia) based on genome sequencing.</title>
        <authorList>
            <person name="Grover C.E."/>
            <person name="Arick M.A. 2nd"/>
            <person name="Thrash A."/>
            <person name="Conover J.L."/>
            <person name="Sanders W.S."/>
            <person name="Peterson D.G."/>
            <person name="Frelichowski J.E."/>
            <person name="Scheffler J.A."/>
            <person name="Scheffler B.E."/>
            <person name="Wendel J.F."/>
        </authorList>
    </citation>
    <scope>NUCLEOTIDE SEQUENCE [LARGE SCALE GENOMIC DNA]</scope>
    <source>
        <strain evidence="1">4</strain>
        <tissue evidence="1">Leaf</tissue>
    </source>
</reference>